<dbReference type="InterPro" id="IPR051914">
    <property type="entry name" value="FAD-linked_OxidoTrans_Type4"/>
</dbReference>
<dbReference type="PANTHER" id="PTHR42934:SF1">
    <property type="entry name" value="GLYCOLATE OXIDASE SUBUNIT GLCD"/>
    <property type="match status" value="1"/>
</dbReference>
<accession>A0A644X458</accession>
<proteinExistence type="predicted"/>
<protein>
    <recommendedName>
        <fullName evidence="1">FAD-binding PCMH-type domain-containing protein</fullName>
    </recommendedName>
</protein>
<reference evidence="2" key="1">
    <citation type="submission" date="2019-08" db="EMBL/GenBank/DDBJ databases">
        <authorList>
            <person name="Kucharzyk K."/>
            <person name="Murdoch R.W."/>
            <person name="Higgins S."/>
            <person name="Loffler F."/>
        </authorList>
    </citation>
    <scope>NUCLEOTIDE SEQUENCE</scope>
</reference>
<dbReference type="GO" id="GO:0071949">
    <property type="term" value="F:FAD binding"/>
    <property type="evidence" value="ECO:0007669"/>
    <property type="project" value="InterPro"/>
</dbReference>
<dbReference type="AlphaFoldDB" id="A0A644X458"/>
<sequence>MKTELESSKDEAFRTAKNCRHYAMCKIDFLGSGVCASGLQKQYVSFYPEGRMDLYAALKEKTVPVTEKCVEIAESCTLCGKCDYQCYFVNELRPSKVMKALKDFVGEYLDSGGKIFLAEEDEILSELKKIVGDFWATNDPAVRIAYHHDLCPHVEFKMPEYIVMPNSKEEISSVIRLLNRYKTPYIVRGNGASSHGLVFTEGAVLDLNRMKAMEFDEKNWCVRVGPGVPGFDLQSEAGKHGYRVHTSEPAAGVCANIMTSGLLSTFSATYGSCADNFIDAEFVGRDGKLFSLRDRDSPNLFACRSLKAEQDASAVCVSVSMKLFPIIGDEEGIIVPFESLNGALDFTKECALRHIGLSIGVLGSEFLSTFLAPTKKLAAEAKDVFEQKLNMHYLVLFIGDRYALRSVRDMGYPVIDQKLFEIFCKGLPSLSSAGWLDLLEELADSEPYSYLKLERFRELAEIALDPSPAQIVFDIDPDLRPFFERLYTKPEMADLNWLNTFRILSSRYCREKPCVALVFYLPIDNSLIANIFSDLCKIANRHGLKNEFGFLTPVDYGKRCVWEYDYYFDHNEPDEVARVRLATQEAGALLDEYAEKTGTVRQVRYFVNQGCCRKENLLYLSERR</sequence>
<feature type="domain" description="FAD-binding PCMH-type" evidence="1">
    <location>
        <begin position="154"/>
        <end position="326"/>
    </location>
</feature>
<dbReference type="PANTHER" id="PTHR42934">
    <property type="entry name" value="GLYCOLATE OXIDASE SUBUNIT GLCD"/>
    <property type="match status" value="1"/>
</dbReference>
<organism evidence="2">
    <name type="scientific">bioreactor metagenome</name>
    <dbReference type="NCBI Taxonomy" id="1076179"/>
    <lineage>
        <taxon>unclassified sequences</taxon>
        <taxon>metagenomes</taxon>
        <taxon>ecological metagenomes</taxon>
    </lineage>
</organism>
<dbReference type="Gene3D" id="3.30.465.10">
    <property type="match status" value="1"/>
</dbReference>
<dbReference type="EMBL" id="VSSQ01001765">
    <property type="protein sequence ID" value="MPM10960.1"/>
    <property type="molecule type" value="Genomic_DNA"/>
</dbReference>
<dbReference type="SUPFAM" id="SSF56176">
    <property type="entry name" value="FAD-binding/transporter-associated domain-like"/>
    <property type="match status" value="1"/>
</dbReference>
<name>A0A644X458_9ZZZZ</name>
<dbReference type="InterPro" id="IPR006094">
    <property type="entry name" value="Oxid_FAD_bind_N"/>
</dbReference>
<dbReference type="InterPro" id="IPR016169">
    <property type="entry name" value="FAD-bd_PCMH_sub2"/>
</dbReference>
<dbReference type="InterPro" id="IPR036318">
    <property type="entry name" value="FAD-bd_PCMH-like_sf"/>
</dbReference>
<dbReference type="PROSITE" id="PS51387">
    <property type="entry name" value="FAD_PCMH"/>
    <property type="match status" value="1"/>
</dbReference>
<evidence type="ECO:0000313" key="2">
    <source>
        <dbReference type="EMBL" id="MPM10960.1"/>
    </source>
</evidence>
<evidence type="ECO:0000259" key="1">
    <source>
        <dbReference type="PROSITE" id="PS51387"/>
    </source>
</evidence>
<dbReference type="Pfam" id="PF01565">
    <property type="entry name" value="FAD_binding_4"/>
    <property type="match status" value="1"/>
</dbReference>
<gene>
    <name evidence="2" type="ORF">SDC9_57298</name>
</gene>
<dbReference type="InterPro" id="IPR016166">
    <property type="entry name" value="FAD-bd_PCMH"/>
</dbReference>
<comment type="caution">
    <text evidence="2">The sequence shown here is derived from an EMBL/GenBank/DDBJ whole genome shotgun (WGS) entry which is preliminary data.</text>
</comment>